<keyword evidence="2 5" id="KW-0378">Hydrolase</keyword>
<dbReference type="PANTHER" id="PTHR21040:SF8">
    <property type="entry name" value="BCDNA.GH04120"/>
    <property type="match status" value="1"/>
</dbReference>
<evidence type="ECO:0000256" key="2">
    <source>
        <dbReference type="ARBA" id="ARBA00022801"/>
    </source>
</evidence>
<dbReference type="PANTHER" id="PTHR21040">
    <property type="entry name" value="BCDNA.GH04120"/>
    <property type="match status" value="1"/>
</dbReference>
<dbReference type="InterPro" id="IPR015883">
    <property type="entry name" value="Glyco_hydro_20_cat"/>
</dbReference>
<dbReference type="PATRIC" id="fig|1432052.3.peg.1088"/>
<dbReference type="AlphaFoldDB" id="A0A1E3AX33"/>
<dbReference type="EMBL" id="MCGI01000001">
    <property type="protein sequence ID" value="ODM13270.1"/>
    <property type="molecule type" value="Genomic_DNA"/>
</dbReference>
<name>A0A1E3AX33_9FIRM</name>
<dbReference type="CDD" id="cd06565">
    <property type="entry name" value="GH20_GcnA-like"/>
    <property type="match status" value="1"/>
</dbReference>
<gene>
    <name evidence="5" type="ORF">BEH84_00985</name>
</gene>
<dbReference type="GO" id="GO:0004563">
    <property type="term" value="F:beta-N-acetylhexosaminidase activity"/>
    <property type="evidence" value="ECO:0007669"/>
    <property type="project" value="UniProtKB-ARBA"/>
</dbReference>
<sequence>MYFKLMNGRETYLEGMRELLEERHHQVISVDAGDRVDPVLNGGLETPVEVWMELIPEEESGPENHVVLTDYGCEMAGGLKRGKAVLRACGKTFLFRALMTLVRELEKRVTMHAGASMESYSHRENVYLDKNGIMLDCSRNSVLNVETIKKYIRLQASLGMNTMMLYTEDTYEVPEYPYFGAFRGRYTREELKECDDYADLFGIEMVPCIQALAHLKTALRWDVMQGTRDTEDILMVGEEKVYDFVKACIRSVSETFRSRRVHLGMDEAWSLGLGNYLLKNGYHTKAEIMTEHLERVTDICRELGLEPMIWSDMYLRMNSPASEYYDVPLDTDLSGAVKPPKEIGLVYWDYYHADEEFYKAYLHMHRQLSDKVVFAGGGWVWNGLAPNFRVAFSTTEAAMRACKAEGVREAVCTMWQDDGAETPMAAGLPSIVLFAEHGFSEQPDREQLKEQFEFLTGSSYDAYLALGEFDAVPGSREYDNPSKYLFYQDILLGLFDGQAAVAEKAMEGSAAKDGNGASRGNNLDTYYDLLREKLQDLAGSEAAVEDEILELYIHLADVLSVKAGIGNRLCAAYKAKDMAGLKKIANEEIPSCMEKVREYKRCREAVWDKESKIYGFEVLDIRIGGLLARMETAQRRLLAYAGGRIDSLPELEEERLPYRPVKDGEERTLCSCNTWRMIVSASPV</sequence>
<dbReference type="Proteomes" id="UP000095003">
    <property type="component" value="Unassembled WGS sequence"/>
</dbReference>
<evidence type="ECO:0000259" key="4">
    <source>
        <dbReference type="Pfam" id="PF18088"/>
    </source>
</evidence>
<evidence type="ECO:0000259" key="3">
    <source>
        <dbReference type="Pfam" id="PF00728"/>
    </source>
</evidence>
<dbReference type="InterPro" id="IPR038901">
    <property type="entry name" value="HEXDC-like"/>
</dbReference>
<comment type="caution">
    <text evidence="5">The sequence shown here is derived from an EMBL/GenBank/DDBJ whole genome shotgun (WGS) entry which is preliminary data.</text>
</comment>
<evidence type="ECO:0000313" key="5">
    <source>
        <dbReference type="EMBL" id="ODM13270.1"/>
    </source>
</evidence>
<accession>A0A1E3AX33</accession>
<comment type="similarity">
    <text evidence="1">Belongs to the glycosyl hydrolase 20 family.</text>
</comment>
<organism evidence="5 6">
    <name type="scientific">Eisenbergiella tayi</name>
    <dbReference type="NCBI Taxonomy" id="1432052"/>
    <lineage>
        <taxon>Bacteria</taxon>
        <taxon>Bacillati</taxon>
        <taxon>Bacillota</taxon>
        <taxon>Clostridia</taxon>
        <taxon>Lachnospirales</taxon>
        <taxon>Lachnospiraceae</taxon>
        <taxon>Eisenbergiella</taxon>
    </lineage>
</organism>
<feature type="domain" description="Glycoside hydrolase family 20 catalytic" evidence="3">
    <location>
        <begin position="132"/>
        <end position="318"/>
    </location>
</feature>
<dbReference type="Gene3D" id="1.20.120.670">
    <property type="entry name" value="N-acetyl-b-d-glucoasminidase"/>
    <property type="match status" value="1"/>
</dbReference>
<dbReference type="GeneID" id="93299492"/>
<dbReference type="SUPFAM" id="SSF51445">
    <property type="entry name" value="(Trans)glycosidases"/>
    <property type="match status" value="1"/>
</dbReference>
<evidence type="ECO:0000313" key="6">
    <source>
        <dbReference type="Proteomes" id="UP000095003"/>
    </source>
</evidence>
<proteinExistence type="inferred from homology"/>
<protein>
    <submittedName>
        <fullName evidence="5">Glycosyl hydrolase family 20, catalytic domain</fullName>
    </submittedName>
</protein>
<dbReference type="Pfam" id="PF18088">
    <property type="entry name" value="Glyco_H_20C_C"/>
    <property type="match status" value="1"/>
</dbReference>
<dbReference type="RefSeq" id="WP_069155938.1">
    <property type="nucleotide sequence ID" value="NZ_DBFYTC010000053.1"/>
</dbReference>
<dbReference type="InterPro" id="IPR017853">
    <property type="entry name" value="GH"/>
</dbReference>
<dbReference type="GO" id="GO:0005975">
    <property type="term" value="P:carbohydrate metabolic process"/>
    <property type="evidence" value="ECO:0007669"/>
    <property type="project" value="InterPro"/>
</dbReference>
<dbReference type="Gene3D" id="3.20.20.80">
    <property type="entry name" value="Glycosidases"/>
    <property type="match status" value="1"/>
</dbReference>
<dbReference type="InterPro" id="IPR041063">
    <property type="entry name" value="Glyco_H_20C_C"/>
</dbReference>
<feature type="domain" description="Glycoside Hydrolase 20C C-terminal" evidence="4">
    <location>
        <begin position="461"/>
        <end position="666"/>
    </location>
</feature>
<dbReference type="Pfam" id="PF00728">
    <property type="entry name" value="Glyco_hydro_20"/>
    <property type="match status" value="1"/>
</dbReference>
<evidence type="ECO:0000256" key="1">
    <source>
        <dbReference type="ARBA" id="ARBA00006285"/>
    </source>
</evidence>
<reference evidence="5 6" key="1">
    <citation type="submission" date="2016-07" db="EMBL/GenBank/DDBJ databases">
        <title>Characterization of isolates of Eisenbergiella tayi derived from blood cultures, using whole genome sequencing.</title>
        <authorList>
            <person name="Burdz T."/>
            <person name="Wiebe D."/>
            <person name="Huynh C."/>
            <person name="Bernard K."/>
        </authorList>
    </citation>
    <scope>NUCLEOTIDE SEQUENCE [LARGE SCALE GENOMIC DNA]</scope>
    <source>
        <strain evidence="5 6">NML 120489</strain>
    </source>
</reference>